<reference evidence="12 13" key="1">
    <citation type="submission" date="2019-07" db="EMBL/GenBank/DDBJ databases">
        <authorList>
            <person name="Huq M.A."/>
        </authorList>
    </citation>
    <scope>NUCLEOTIDE SEQUENCE [LARGE SCALE GENOMIC DNA]</scope>
    <source>
        <strain evidence="12 13">MAH-19</strain>
    </source>
</reference>
<protein>
    <recommendedName>
        <fullName evidence="11">NADH-quinone oxidoreductase subunit K</fullName>
        <ecNumber evidence="11">7.1.1.-</ecNumber>
    </recommendedName>
    <alternativeName>
        <fullName evidence="11">NADH dehydrogenase I subunit K</fullName>
    </alternativeName>
    <alternativeName>
        <fullName evidence="11">NDH-1 subunit K</fullName>
    </alternativeName>
</protein>
<feature type="transmembrane region" description="Helical" evidence="11">
    <location>
        <begin position="40"/>
        <end position="63"/>
    </location>
</feature>
<comment type="function">
    <text evidence="1">NDH-1 shuttles electrons from NADH, via FMN and iron-sulfur (Fe-S) centers, to quinones in the respiratory chain. The immediate electron acceptor for the enzyme in this species is believed to be ubiquinone. Couples the redox reaction to proton translocation (for every two electrons transferred, four hydrogen ions are translocated across the cytoplasmic membrane), and thus conserves the redox energy in a proton gradient.</text>
</comment>
<dbReference type="AlphaFoldDB" id="A0A556MWJ2"/>
<keyword evidence="9 11" id="KW-0520">NAD</keyword>
<dbReference type="Gene3D" id="1.10.287.3510">
    <property type="match status" value="1"/>
</dbReference>
<comment type="subunit">
    <text evidence="11">NDH-1 is composed of 14 different subunits. Subunits NuoA, H, J, K, L, M, N constitute the membrane sector of the complex.</text>
</comment>
<evidence type="ECO:0000256" key="1">
    <source>
        <dbReference type="ARBA" id="ARBA00002378"/>
    </source>
</evidence>
<evidence type="ECO:0000313" key="12">
    <source>
        <dbReference type="EMBL" id="TSJ44287.1"/>
    </source>
</evidence>
<dbReference type="InterPro" id="IPR001133">
    <property type="entry name" value="NADH_UbQ_OxRdtase_chain4L/K"/>
</dbReference>
<sequence>MGDLMSTIQSVPLNAYILLSSVIFSIGVIGVLVRRNAIVIFMSVELMLNAVNLLLTAFSVYLGDASGQVFVFFIMALAAAEVAIGLAIIVMIYRNTNSIDINVLNRLKW</sequence>
<keyword evidence="10 11" id="KW-0472">Membrane</keyword>
<comment type="subcellular location">
    <subcellularLocation>
        <location evidence="11">Cell membrane</location>
        <topology evidence="11">Multi-pass membrane protein</topology>
    </subcellularLocation>
    <subcellularLocation>
        <location evidence="2">Membrane</location>
        <topology evidence="2">Multi-pass membrane protein</topology>
    </subcellularLocation>
</comment>
<dbReference type="GO" id="GO:0005886">
    <property type="term" value="C:plasma membrane"/>
    <property type="evidence" value="ECO:0007669"/>
    <property type="project" value="UniProtKB-SubCell"/>
</dbReference>
<evidence type="ECO:0000256" key="4">
    <source>
        <dbReference type="ARBA" id="ARBA00022448"/>
    </source>
</evidence>
<comment type="function">
    <text evidence="11">NDH-1 shuttles electrons from NADH, via FMN and iron-sulfur (Fe-S) centers, to quinones in the respiratory chain. The immediate electron acceptor for the enzyme in this species is believed to be a menaquinone. Couples the redox reaction to proton translocation (for every two electrons transferred, four hydrogen ions are translocated across the cytoplasmic membrane), and thus conserves the redox energy in a proton gradient.</text>
</comment>
<dbReference type="NCBIfam" id="NF004320">
    <property type="entry name" value="PRK05715.1-2"/>
    <property type="match status" value="1"/>
</dbReference>
<evidence type="ECO:0000256" key="9">
    <source>
        <dbReference type="ARBA" id="ARBA00023027"/>
    </source>
</evidence>
<gene>
    <name evidence="11 12" type="primary">nuoK</name>
    <name evidence="12" type="ORF">FO440_08955</name>
</gene>
<dbReference type="GO" id="GO:0050136">
    <property type="term" value="F:NADH dehydrogenase (quinone) (non-electrogenic) activity"/>
    <property type="evidence" value="ECO:0007669"/>
    <property type="project" value="UniProtKB-UniRule"/>
</dbReference>
<dbReference type="GO" id="GO:0042773">
    <property type="term" value="P:ATP synthesis coupled electron transport"/>
    <property type="evidence" value="ECO:0007669"/>
    <property type="project" value="InterPro"/>
</dbReference>
<evidence type="ECO:0000256" key="7">
    <source>
        <dbReference type="ARBA" id="ARBA00022967"/>
    </source>
</evidence>
<feature type="transmembrane region" description="Helical" evidence="11">
    <location>
        <begin position="69"/>
        <end position="93"/>
    </location>
</feature>
<evidence type="ECO:0000256" key="5">
    <source>
        <dbReference type="ARBA" id="ARBA00022692"/>
    </source>
</evidence>
<comment type="similarity">
    <text evidence="3 11">Belongs to the complex I subunit 4L family.</text>
</comment>
<evidence type="ECO:0000313" key="13">
    <source>
        <dbReference type="Proteomes" id="UP000318733"/>
    </source>
</evidence>
<keyword evidence="12" id="KW-0560">Oxidoreductase</keyword>
<keyword evidence="11" id="KW-1003">Cell membrane</keyword>
<dbReference type="GO" id="GO:0030964">
    <property type="term" value="C:NADH dehydrogenase complex"/>
    <property type="evidence" value="ECO:0007669"/>
    <property type="project" value="TreeGrafter"/>
</dbReference>
<comment type="catalytic activity">
    <reaction evidence="11">
        <text>a quinone + NADH + 5 H(+)(in) = a quinol + NAD(+) + 4 H(+)(out)</text>
        <dbReference type="Rhea" id="RHEA:57888"/>
        <dbReference type="ChEBI" id="CHEBI:15378"/>
        <dbReference type="ChEBI" id="CHEBI:24646"/>
        <dbReference type="ChEBI" id="CHEBI:57540"/>
        <dbReference type="ChEBI" id="CHEBI:57945"/>
        <dbReference type="ChEBI" id="CHEBI:132124"/>
    </reaction>
</comment>
<keyword evidence="6 11" id="KW-0874">Quinone</keyword>
<comment type="caution">
    <text evidence="12">The sequence shown here is derived from an EMBL/GenBank/DDBJ whole genome shotgun (WGS) entry which is preliminary data.</text>
</comment>
<name>A0A556MWJ2_9SPHI</name>
<dbReference type="EC" id="7.1.1.-" evidence="11"/>
<keyword evidence="4 11" id="KW-0813">Transport</keyword>
<organism evidence="12 13">
    <name type="scientific">Mucilaginibacter corticis</name>
    <dbReference type="NCBI Taxonomy" id="2597670"/>
    <lineage>
        <taxon>Bacteria</taxon>
        <taxon>Pseudomonadati</taxon>
        <taxon>Bacteroidota</taxon>
        <taxon>Sphingobacteriia</taxon>
        <taxon>Sphingobacteriales</taxon>
        <taxon>Sphingobacteriaceae</taxon>
        <taxon>Mucilaginibacter</taxon>
    </lineage>
</organism>
<feature type="transmembrane region" description="Helical" evidence="11">
    <location>
        <begin position="13"/>
        <end position="33"/>
    </location>
</feature>
<evidence type="ECO:0000256" key="3">
    <source>
        <dbReference type="ARBA" id="ARBA00010519"/>
    </source>
</evidence>
<dbReference type="Proteomes" id="UP000318733">
    <property type="component" value="Unassembled WGS sequence"/>
</dbReference>
<evidence type="ECO:0000256" key="11">
    <source>
        <dbReference type="HAMAP-Rule" id="MF_01456"/>
    </source>
</evidence>
<evidence type="ECO:0000256" key="6">
    <source>
        <dbReference type="ARBA" id="ARBA00022719"/>
    </source>
</evidence>
<evidence type="ECO:0000256" key="2">
    <source>
        <dbReference type="ARBA" id="ARBA00004141"/>
    </source>
</evidence>
<dbReference type="PANTHER" id="PTHR11434">
    <property type="entry name" value="NADH-UBIQUINONE OXIDOREDUCTASE SUBUNIT ND4L"/>
    <property type="match status" value="1"/>
</dbReference>
<dbReference type="NCBIfam" id="NF004321">
    <property type="entry name" value="PRK05715.1-3"/>
    <property type="match status" value="1"/>
</dbReference>
<dbReference type="HAMAP" id="MF_01456">
    <property type="entry name" value="NDH1_NuoK"/>
    <property type="match status" value="1"/>
</dbReference>
<dbReference type="NCBIfam" id="NF004323">
    <property type="entry name" value="PRK05715.1-5"/>
    <property type="match status" value="1"/>
</dbReference>
<evidence type="ECO:0000256" key="10">
    <source>
        <dbReference type="ARBA" id="ARBA00023136"/>
    </source>
</evidence>
<proteinExistence type="inferred from homology"/>
<dbReference type="OrthoDB" id="9810120at2"/>
<dbReference type="GO" id="GO:0048038">
    <property type="term" value="F:quinone binding"/>
    <property type="evidence" value="ECO:0007669"/>
    <property type="project" value="UniProtKB-KW"/>
</dbReference>
<dbReference type="PANTHER" id="PTHR11434:SF21">
    <property type="entry name" value="NADH DEHYDROGENASE SUBUNIT 4L-RELATED"/>
    <property type="match status" value="1"/>
</dbReference>
<accession>A0A556MWJ2</accession>
<keyword evidence="5 11" id="KW-0812">Transmembrane</keyword>
<dbReference type="FunFam" id="1.10.287.3510:FF:000001">
    <property type="entry name" value="NADH-quinone oxidoreductase subunit K"/>
    <property type="match status" value="1"/>
</dbReference>
<evidence type="ECO:0000256" key="8">
    <source>
        <dbReference type="ARBA" id="ARBA00022989"/>
    </source>
</evidence>
<keyword evidence="8 11" id="KW-1133">Transmembrane helix</keyword>
<dbReference type="InterPro" id="IPR039428">
    <property type="entry name" value="NUOK/Mnh_C1-like"/>
</dbReference>
<keyword evidence="7 11" id="KW-1278">Translocase</keyword>
<dbReference type="Pfam" id="PF00420">
    <property type="entry name" value="Oxidored_q2"/>
    <property type="match status" value="1"/>
</dbReference>
<dbReference type="EMBL" id="VLPK01000001">
    <property type="protein sequence ID" value="TSJ44287.1"/>
    <property type="molecule type" value="Genomic_DNA"/>
</dbReference>
<keyword evidence="13" id="KW-1185">Reference proteome</keyword>